<dbReference type="InterPro" id="IPR036875">
    <property type="entry name" value="Znf_CCHC_sf"/>
</dbReference>
<keyword evidence="1" id="KW-0479">Metal-binding</keyword>
<organism evidence="4 5">
    <name type="scientific">Opisthorchis viverrini</name>
    <name type="common">Southeast Asian liver fluke</name>
    <dbReference type="NCBI Taxonomy" id="6198"/>
    <lineage>
        <taxon>Eukaryota</taxon>
        <taxon>Metazoa</taxon>
        <taxon>Spiralia</taxon>
        <taxon>Lophotrochozoa</taxon>
        <taxon>Platyhelminthes</taxon>
        <taxon>Trematoda</taxon>
        <taxon>Digenea</taxon>
        <taxon>Opisthorchiida</taxon>
        <taxon>Opisthorchiata</taxon>
        <taxon>Opisthorchiidae</taxon>
        <taxon>Opisthorchis</taxon>
    </lineage>
</organism>
<feature type="compositionally biased region" description="Low complexity" evidence="2">
    <location>
        <begin position="268"/>
        <end position="287"/>
    </location>
</feature>
<feature type="region of interest" description="Disordered" evidence="2">
    <location>
        <begin position="1354"/>
        <end position="1387"/>
    </location>
</feature>
<dbReference type="Proteomes" id="UP000243686">
    <property type="component" value="Unassembled WGS sequence"/>
</dbReference>
<dbReference type="GO" id="GO:0008270">
    <property type="term" value="F:zinc ion binding"/>
    <property type="evidence" value="ECO:0007669"/>
    <property type="project" value="UniProtKB-KW"/>
</dbReference>
<gene>
    <name evidence="4" type="ORF">X801_07953</name>
</gene>
<feature type="compositionally biased region" description="Low complexity" evidence="2">
    <location>
        <begin position="1121"/>
        <end position="1134"/>
    </location>
</feature>
<dbReference type="EMBL" id="KV898219">
    <property type="protein sequence ID" value="OON16236.1"/>
    <property type="molecule type" value="Genomic_DNA"/>
</dbReference>
<feature type="region of interest" description="Disordered" evidence="2">
    <location>
        <begin position="992"/>
        <end position="1051"/>
    </location>
</feature>
<keyword evidence="1" id="KW-0863">Zinc-finger</keyword>
<feature type="compositionally biased region" description="Polar residues" evidence="2">
    <location>
        <begin position="788"/>
        <end position="797"/>
    </location>
</feature>
<dbReference type="SUPFAM" id="SSF57756">
    <property type="entry name" value="Retrovirus zinc finger-like domains"/>
    <property type="match status" value="1"/>
</dbReference>
<dbReference type="InterPro" id="IPR042793">
    <property type="entry name" value="ZCCHC2"/>
</dbReference>
<reference evidence="4 5" key="1">
    <citation type="submission" date="2015-03" db="EMBL/GenBank/DDBJ databases">
        <title>Draft genome of the nematode, Opisthorchis viverrini.</title>
        <authorList>
            <person name="Mitreva M."/>
        </authorList>
    </citation>
    <scope>NUCLEOTIDE SEQUENCE [LARGE SCALE GENOMIC DNA]</scope>
    <source>
        <strain evidence="4">Khon Kaen</strain>
    </source>
</reference>
<feature type="compositionally biased region" description="Low complexity" evidence="2">
    <location>
        <begin position="1367"/>
        <end position="1387"/>
    </location>
</feature>
<feature type="domain" description="CCHC-type" evidence="3">
    <location>
        <begin position="1471"/>
        <end position="1486"/>
    </location>
</feature>
<feature type="region of interest" description="Disordered" evidence="2">
    <location>
        <begin position="571"/>
        <end position="592"/>
    </location>
</feature>
<feature type="region of interest" description="Disordered" evidence="2">
    <location>
        <begin position="254"/>
        <end position="301"/>
    </location>
</feature>
<dbReference type="InterPro" id="IPR001878">
    <property type="entry name" value="Znf_CCHC"/>
</dbReference>
<dbReference type="PANTHER" id="PTHR46939:SF1">
    <property type="entry name" value="ZINC FINGER CCHC DOMAIN-CONTAINING PROTEIN 2"/>
    <property type="match status" value="1"/>
</dbReference>
<dbReference type="Pfam" id="PF00098">
    <property type="entry name" value="zf-CCHC"/>
    <property type="match status" value="1"/>
</dbReference>
<evidence type="ECO:0000256" key="1">
    <source>
        <dbReference type="PROSITE-ProRule" id="PRU00047"/>
    </source>
</evidence>
<dbReference type="Pfam" id="PF26034">
    <property type="entry name" value="PHAT_SMAUG"/>
    <property type="match status" value="1"/>
</dbReference>
<feature type="compositionally biased region" description="Basic and acidic residues" evidence="2">
    <location>
        <begin position="774"/>
        <end position="786"/>
    </location>
</feature>
<dbReference type="Pfam" id="PF25479">
    <property type="entry name" value="Vts1"/>
    <property type="match status" value="1"/>
</dbReference>
<feature type="non-terminal residue" evidence="4">
    <location>
        <position position="1540"/>
    </location>
</feature>
<evidence type="ECO:0000259" key="3">
    <source>
        <dbReference type="PROSITE" id="PS50158"/>
    </source>
</evidence>
<dbReference type="InterPro" id="IPR058599">
    <property type="entry name" value="PHAT_Smg/ZCCHC2-like"/>
</dbReference>
<keyword evidence="1" id="KW-0862">Zinc</keyword>
<feature type="compositionally biased region" description="Polar residues" evidence="2">
    <location>
        <begin position="806"/>
        <end position="816"/>
    </location>
</feature>
<dbReference type="SMART" id="SM00343">
    <property type="entry name" value="ZnF_C2HC"/>
    <property type="match status" value="1"/>
</dbReference>
<feature type="region of interest" description="Disordered" evidence="2">
    <location>
        <begin position="1189"/>
        <end position="1217"/>
    </location>
</feature>
<feature type="region of interest" description="Disordered" evidence="2">
    <location>
        <begin position="523"/>
        <end position="542"/>
    </location>
</feature>
<name>A0A1S8WP39_OPIVI</name>
<protein>
    <submittedName>
        <fullName evidence="4">Zinc knuckle</fullName>
    </submittedName>
</protein>
<proteinExistence type="predicted"/>
<evidence type="ECO:0000256" key="2">
    <source>
        <dbReference type="SAM" id="MobiDB-lite"/>
    </source>
</evidence>
<feature type="region of interest" description="Disordered" evidence="2">
    <location>
        <begin position="1113"/>
        <end position="1154"/>
    </location>
</feature>
<feature type="compositionally biased region" description="Low complexity" evidence="2">
    <location>
        <begin position="576"/>
        <end position="586"/>
    </location>
</feature>
<dbReference type="InterPro" id="IPR057327">
    <property type="entry name" value="Vts1_dom"/>
</dbReference>
<dbReference type="PANTHER" id="PTHR46939">
    <property type="entry name" value="ZINC FINGER CCHC DOMAIN-CONTAINING PROTEIN 2"/>
    <property type="match status" value="1"/>
</dbReference>
<dbReference type="PROSITE" id="PS50158">
    <property type="entry name" value="ZF_CCHC"/>
    <property type="match status" value="1"/>
</dbReference>
<feature type="region of interest" description="Disordered" evidence="2">
    <location>
        <begin position="756"/>
        <end position="816"/>
    </location>
</feature>
<dbReference type="GO" id="GO:0003676">
    <property type="term" value="F:nucleic acid binding"/>
    <property type="evidence" value="ECO:0007669"/>
    <property type="project" value="InterPro"/>
</dbReference>
<accession>A0A1S8WP39</accession>
<sequence>MVSYHDVQTVPKLAPGYIHATPRDILKWFEDAPPSSRIEFVCGLLRLCSPSELRFFGSCLEELARLHYEDLRELESLANSTVEASSDECLSTLVHDSLYKSPPAAEDLNCNNQIETTNLRLGSLPLSLRVLATNSTLRSQLIFRLSLLQSSNVTSANAYFEALITDKSISSDFVLVYEPVPPLGRNSPCSSSNESEDESLHLPALSASERRVVEELLLLYTLAAFHPAFTFDHRYRLSACLSKLRSWAARLKGEPKASPCHQPHRSYQSASTSPSRHSRQSRQPQHSCTDSHGSRSHHNLPSPAKSLCGTPDCDLCALVSTQPYVTPGSAGIRSTNASSLLNPQLTDRAVHIPDVLVGSLNENCQRLTPGCRQRGRSSGSSCRLESSVLISPRTQQRCSSCEGRSSNCRATPVDSTSLFFGREANNNYPLVTTGGCSASTRSLSSNSSIPHSPGSSRAHWSDVSFEFHSRTNHPPFSGHAVSSTSRSADELGLMSTKTLTASDGLAVIRHLPVSIAALHHSSLEDPLPGGAREGELSSPSRTVPFSGSDRALHFHMPKHGKSITDYCRVTPKRHSSGSSPISTPPSEDSGSETMACVVSTTSPEYWRPKTCDLPVVGGRFRNLPNDHLGQSNRVAGSVHLSGLSTAARSTTNGYPTTATSTVTVSRSTGTIRESTCTNTTLCSTVHPNSQVVSHRTPSSHNTRVPSGGDSICLHTSSHLRCIPSSCPGSSHLVCDSNEQCRHSLWSCQTNSEDPRATSALFSRDDFPELQTSPTRREPKQSVKDWVKSVQSRCTNDVPSAKPTGATLATGSGAQPPTSVVNDINKTFFSTSPQLSVSVTSVTSTATPSQTDLFFSNDSVTCAQATPNLPPTVQTHPSALYRFQHGSFLPQAHCWHSGAPPPSVPLFTPAVYPQSYLPHSSNIFIAAPPVLSSACNGMQHFALGYPQWPMHPYAGVVCSNSLATVSVSVPAQLDGKVDDTATNAFEAVDCETSGNQLSTRNNTDETEEVGSTKTVDDFSESASSSEPKKPETSEPTSLRVASVMGPHVSPPVTTGSMIPHPLIRCASTDLFRIALPSVDSPAAHFLLVTPSGTPCIAPVTYFHTGEQDAAVATVPQDSSGAPDPSKSQSSDTTSSNADGTLTPGIADNSASLPNPSRSDCKVILRASLFSSTSSPSLVVTPDPVTQTAEPAGFQDKMTNGQSRPIWSNQSRVSTTSVDTKPISTVTEWRNNETCSSANIISSTGSQHQQFRLSGTSTSMNLLPTHLRSTNGSYPPRAYAQSQPVVFNTGAFNGRPFLSSNFMLYYTSNQSTPNAAGVSFVPSFLPPYLPAGTVPAPSQGAPPPVGFPPGSLFTGNSVTRGGGTSARPATSSDATATVTSTSSSSSTSAVNTNLTAFPMIPTSSNGINIYPTPSFPPPLQAAPMIPNLLSHPPPPPGSLPPTHPASHHFYTNLPPNFVPYAPHASTMMPRGNCYNCGIPGHKAKSCPSRHASQLSSSMEVSVTLLVGYVVKDLPHLDLALSELGVSYGRLLQLDELSGTNKN</sequence>
<evidence type="ECO:0000313" key="5">
    <source>
        <dbReference type="Proteomes" id="UP000243686"/>
    </source>
</evidence>
<keyword evidence="5" id="KW-1185">Reference proteome</keyword>
<evidence type="ECO:0000313" key="4">
    <source>
        <dbReference type="EMBL" id="OON16236.1"/>
    </source>
</evidence>
<feature type="compositionally biased region" description="Polar residues" evidence="2">
    <location>
        <begin position="1195"/>
        <end position="1217"/>
    </location>
</feature>